<evidence type="ECO:0000313" key="5">
    <source>
        <dbReference type="Proteomes" id="UP001286456"/>
    </source>
</evidence>
<evidence type="ECO:0000259" key="3">
    <source>
        <dbReference type="PROSITE" id="PS50280"/>
    </source>
</evidence>
<accession>A0AAE0I8H7</accession>
<dbReference type="PANTHER" id="PTHR47332:SF6">
    <property type="entry name" value="SET DOMAIN-CONTAINING PROTEIN"/>
    <property type="match status" value="1"/>
</dbReference>
<keyword evidence="2" id="KW-0732">Signal</keyword>
<dbReference type="Proteomes" id="UP001286456">
    <property type="component" value="Unassembled WGS sequence"/>
</dbReference>
<reference evidence="4" key="1">
    <citation type="journal article" date="2023" name="Mol. Phylogenet. Evol.">
        <title>Genome-scale phylogeny and comparative genomics of the fungal order Sordariales.</title>
        <authorList>
            <person name="Hensen N."/>
            <person name="Bonometti L."/>
            <person name="Westerberg I."/>
            <person name="Brannstrom I.O."/>
            <person name="Guillou S."/>
            <person name="Cros-Aarteil S."/>
            <person name="Calhoun S."/>
            <person name="Haridas S."/>
            <person name="Kuo A."/>
            <person name="Mondo S."/>
            <person name="Pangilinan J."/>
            <person name="Riley R."/>
            <person name="LaButti K."/>
            <person name="Andreopoulos B."/>
            <person name="Lipzen A."/>
            <person name="Chen C."/>
            <person name="Yan M."/>
            <person name="Daum C."/>
            <person name="Ng V."/>
            <person name="Clum A."/>
            <person name="Steindorff A."/>
            <person name="Ohm R.A."/>
            <person name="Martin F."/>
            <person name="Silar P."/>
            <person name="Natvig D.O."/>
            <person name="Lalanne C."/>
            <person name="Gautier V."/>
            <person name="Ament-Velasquez S.L."/>
            <person name="Kruys A."/>
            <person name="Hutchinson M.I."/>
            <person name="Powell A.J."/>
            <person name="Barry K."/>
            <person name="Miller A.N."/>
            <person name="Grigoriev I.V."/>
            <person name="Debuchy R."/>
            <person name="Gladieux P."/>
            <person name="Hiltunen Thoren M."/>
            <person name="Johannesson H."/>
        </authorList>
    </citation>
    <scope>NUCLEOTIDE SEQUENCE</scope>
    <source>
        <strain evidence="4">SMH4131-1</strain>
    </source>
</reference>
<feature type="region of interest" description="Disordered" evidence="1">
    <location>
        <begin position="152"/>
        <end position="180"/>
    </location>
</feature>
<dbReference type="InterPro" id="IPR011990">
    <property type="entry name" value="TPR-like_helical_dom_sf"/>
</dbReference>
<name>A0AAE0I8H7_9PEZI</name>
<keyword evidence="5" id="KW-1185">Reference proteome</keyword>
<dbReference type="CDD" id="cd20071">
    <property type="entry name" value="SET_SMYD"/>
    <property type="match status" value="1"/>
</dbReference>
<feature type="chain" id="PRO_5042083560" description="SET domain-containing protein" evidence="2">
    <location>
        <begin position="22"/>
        <end position="509"/>
    </location>
</feature>
<dbReference type="Pfam" id="PF00856">
    <property type="entry name" value="SET"/>
    <property type="match status" value="1"/>
</dbReference>
<dbReference type="PROSITE" id="PS50280">
    <property type="entry name" value="SET"/>
    <property type="match status" value="1"/>
</dbReference>
<organism evidence="4 5">
    <name type="scientific">Cercophora scortea</name>
    <dbReference type="NCBI Taxonomy" id="314031"/>
    <lineage>
        <taxon>Eukaryota</taxon>
        <taxon>Fungi</taxon>
        <taxon>Dikarya</taxon>
        <taxon>Ascomycota</taxon>
        <taxon>Pezizomycotina</taxon>
        <taxon>Sordariomycetes</taxon>
        <taxon>Sordariomycetidae</taxon>
        <taxon>Sordariales</taxon>
        <taxon>Lasiosphaeriaceae</taxon>
        <taxon>Cercophora</taxon>
    </lineage>
</organism>
<dbReference type="InterPro" id="IPR001214">
    <property type="entry name" value="SET_dom"/>
</dbReference>
<evidence type="ECO:0000256" key="2">
    <source>
        <dbReference type="SAM" id="SignalP"/>
    </source>
</evidence>
<dbReference type="Gene3D" id="2.170.270.10">
    <property type="entry name" value="SET domain"/>
    <property type="match status" value="1"/>
</dbReference>
<evidence type="ECO:0000256" key="1">
    <source>
        <dbReference type="SAM" id="MobiDB-lite"/>
    </source>
</evidence>
<dbReference type="InterPro" id="IPR046341">
    <property type="entry name" value="SET_dom_sf"/>
</dbReference>
<comment type="caution">
    <text evidence="4">The sequence shown here is derived from an EMBL/GenBank/DDBJ whole genome shotgun (WGS) entry which is preliminary data.</text>
</comment>
<dbReference type="Gene3D" id="1.25.40.10">
    <property type="entry name" value="Tetratricopeptide repeat domain"/>
    <property type="match status" value="1"/>
</dbReference>
<feature type="domain" description="SET" evidence="3">
    <location>
        <begin position="176"/>
        <end position="352"/>
    </location>
</feature>
<evidence type="ECO:0000313" key="4">
    <source>
        <dbReference type="EMBL" id="KAK3320249.1"/>
    </source>
</evidence>
<protein>
    <recommendedName>
        <fullName evidence="3">SET domain-containing protein</fullName>
    </recommendedName>
</protein>
<reference evidence="4" key="2">
    <citation type="submission" date="2023-06" db="EMBL/GenBank/DDBJ databases">
        <authorList>
            <consortium name="Lawrence Berkeley National Laboratory"/>
            <person name="Haridas S."/>
            <person name="Hensen N."/>
            <person name="Bonometti L."/>
            <person name="Westerberg I."/>
            <person name="Brannstrom I.O."/>
            <person name="Guillou S."/>
            <person name="Cros-Aarteil S."/>
            <person name="Calhoun S."/>
            <person name="Kuo A."/>
            <person name="Mondo S."/>
            <person name="Pangilinan J."/>
            <person name="Riley R."/>
            <person name="Labutti K."/>
            <person name="Andreopoulos B."/>
            <person name="Lipzen A."/>
            <person name="Chen C."/>
            <person name="Yanf M."/>
            <person name="Daum C."/>
            <person name="Ng V."/>
            <person name="Clum A."/>
            <person name="Steindorff A."/>
            <person name="Ohm R."/>
            <person name="Martin F."/>
            <person name="Silar P."/>
            <person name="Natvig D."/>
            <person name="Lalanne C."/>
            <person name="Gautier V."/>
            <person name="Ament-Velasquez S.L."/>
            <person name="Kruys A."/>
            <person name="Hutchinson M.I."/>
            <person name="Powell A.J."/>
            <person name="Barry K."/>
            <person name="Miller A.N."/>
            <person name="Grigoriev I.V."/>
            <person name="Debuchy R."/>
            <person name="Gladieux P."/>
            <person name="Thoren M.H."/>
            <person name="Johannesson H."/>
        </authorList>
    </citation>
    <scope>NUCLEOTIDE SEQUENCE</scope>
    <source>
        <strain evidence="4">SMH4131-1</strain>
    </source>
</reference>
<feature type="region of interest" description="Disordered" evidence="1">
    <location>
        <begin position="73"/>
        <end position="108"/>
    </location>
</feature>
<dbReference type="SUPFAM" id="SSF82199">
    <property type="entry name" value="SET domain"/>
    <property type="match status" value="1"/>
</dbReference>
<dbReference type="PANTHER" id="PTHR47332">
    <property type="entry name" value="SET DOMAIN-CONTAINING PROTEIN 5"/>
    <property type="match status" value="1"/>
</dbReference>
<gene>
    <name evidence="4" type="ORF">B0T19DRAFT_434152</name>
</gene>
<dbReference type="AlphaFoldDB" id="A0AAE0I8H7"/>
<feature type="signal peptide" evidence="2">
    <location>
        <begin position="1"/>
        <end position="21"/>
    </location>
</feature>
<sequence length="509" mass="56103">MRMFGLITALAALDAVTGVASTETTAEHDDEYYPPPFTSPATLTPSTTCPAYGLGHLIRDGYYYYENRVVSEASRRMPRPKRSSPLRGQPQTDPPTPEGTPQEKGGWSRGALCRRVGKDEHCAFTYAEFNNGEGISIITTAARILLLGSQPPLAPHPATDTETANKRSKTDTTPSESHYYKDVTIPNKGIGLLATQPIRTGRRVMARTPAVMVDDRAFKGLRKEDLALLLGQAILALPDAHRKRFLNLSIAHDEAVTGGGSLTAGMELIYNIFTNNAFKTTVTLERVDKEGGGGGVASSSEADFQSAFTEVSRLNHDCSPNLGYYFDSATLSQKVYAARDIMPGEELTVSYVDVLQPRSTRSHLLNTTWHFTCSCARCSPNPANPADDTHILLESDSRTSQIRSLLRSLDDYTTKDPNPATHGPQKAETLITLYELEGLQVRIYEAYYRAALEWNGVGDAERAVRYARLCLASGLVLRGPDRPFVRSMRALVEDARAHWSWRFRVPVKD</sequence>
<proteinExistence type="predicted"/>
<dbReference type="EMBL" id="JAUEPO010000006">
    <property type="protein sequence ID" value="KAK3320249.1"/>
    <property type="molecule type" value="Genomic_DNA"/>
</dbReference>
<dbReference type="InterPro" id="IPR053185">
    <property type="entry name" value="SET_domain_protein"/>
</dbReference>